<dbReference type="STRING" id="655355.SAMN05216283_101174"/>
<dbReference type="EMBL" id="FONW01000001">
    <property type="protein sequence ID" value="SFE45350.1"/>
    <property type="molecule type" value="Genomic_DNA"/>
</dbReference>
<dbReference type="AlphaFoldDB" id="A0A1I2AR25"/>
<dbReference type="Proteomes" id="UP000198964">
    <property type="component" value="Unassembled WGS sequence"/>
</dbReference>
<name>A0A1I2AR25_9BACT</name>
<reference evidence="1 2" key="1">
    <citation type="submission" date="2016-10" db="EMBL/GenBank/DDBJ databases">
        <authorList>
            <person name="de Groot N.N."/>
        </authorList>
    </citation>
    <scope>NUCLEOTIDE SEQUENCE [LARGE SCALE GENOMIC DNA]</scope>
    <source>
        <strain evidence="1 2">CGMCC 1.9156</strain>
    </source>
</reference>
<keyword evidence="2" id="KW-1185">Reference proteome</keyword>
<organism evidence="1 2">
    <name type="scientific">Sunxiuqinia elliptica</name>
    <dbReference type="NCBI Taxonomy" id="655355"/>
    <lineage>
        <taxon>Bacteria</taxon>
        <taxon>Pseudomonadati</taxon>
        <taxon>Bacteroidota</taxon>
        <taxon>Bacteroidia</taxon>
        <taxon>Marinilabiliales</taxon>
        <taxon>Prolixibacteraceae</taxon>
        <taxon>Sunxiuqinia</taxon>
    </lineage>
</organism>
<gene>
    <name evidence="1" type="ORF">SAMN05216283_101174</name>
</gene>
<accession>A0A1I2AR25</accession>
<proteinExistence type="predicted"/>
<protein>
    <submittedName>
        <fullName evidence="1">Uncharacterized protein</fullName>
    </submittedName>
</protein>
<evidence type="ECO:0000313" key="1">
    <source>
        <dbReference type="EMBL" id="SFE45350.1"/>
    </source>
</evidence>
<sequence>MPDVKSGISIIKWVDWEETILLVNSGSGKNVTQIS</sequence>
<evidence type="ECO:0000313" key="2">
    <source>
        <dbReference type="Proteomes" id="UP000198964"/>
    </source>
</evidence>